<sequence>MSFNFDDYIKLKLLGKTTKRVLDLIDESENNNKKEPKSTLDYILEDIFD</sequence>
<accession>A0A084EFE4</accession>
<name>A0A084EFE4_MYCCA</name>
<evidence type="ECO:0000313" key="2">
    <source>
        <dbReference type="Proteomes" id="UP000028533"/>
    </source>
</evidence>
<dbReference type="EMBL" id="JFDO01000045">
    <property type="protein sequence ID" value="KEZ16686.1"/>
    <property type="molecule type" value="Genomic_DNA"/>
</dbReference>
<reference evidence="1 2" key="1">
    <citation type="submission" date="2014-02" db="EMBL/GenBank/DDBJ databases">
        <title>Genome sequence of Mycoplasma capricolum subsp. capricolum strain 14232.</title>
        <authorList>
            <person name="Sirand-Pugnet P."/>
            <person name="Breton M."/>
            <person name="Dordet-Frisoni E."/>
            <person name="Baranowski E."/>
            <person name="Barre A."/>
            <person name="Couture C."/>
            <person name="Dupuy V."/>
            <person name="Gaurivaud P."/>
            <person name="Jacob D."/>
            <person name="Lemaitre C."/>
            <person name="Manso-Silvan L."/>
            <person name="Nikolski M."/>
            <person name="Nouvel L.-X."/>
            <person name="Poumarat F."/>
            <person name="Tardy F."/>
            <person name="Thebault P."/>
            <person name="Theil S."/>
            <person name="Citti C."/>
            <person name="Thiaucourt F."/>
            <person name="Blanchard A."/>
        </authorList>
    </citation>
    <scope>NUCLEOTIDE SEQUENCE [LARGE SCALE GENOMIC DNA]</scope>
    <source>
        <strain evidence="1 2">14232</strain>
    </source>
</reference>
<evidence type="ECO:0000313" key="1">
    <source>
        <dbReference type="EMBL" id="KEZ16686.1"/>
    </source>
</evidence>
<proteinExistence type="predicted"/>
<gene>
    <name evidence="1" type="ORF">MCAPa_8580</name>
</gene>
<dbReference type="AlphaFoldDB" id="A0A084EFE4"/>
<protein>
    <submittedName>
        <fullName evidence="1">Uncharacterized protein</fullName>
    </submittedName>
</protein>
<dbReference type="RefSeq" id="WP_196242533.1">
    <property type="nucleotide sequence ID" value="NZ_JFDO01000045.1"/>
</dbReference>
<comment type="caution">
    <text evidence="1">The sequence shown here is derived from an EMBL/GenBank/DDBJ whole genome shotgun (WGS) entry which is preliminary data.</text>
</comment>
<dbReference type="Proteomes" id="UP000028533">
    <property type="component" value="Unassembled WGS sequence"/>
</dbReference>
<organism evidence="1 2">
    <name type="scientific">Mycoplasma capricolum subsp. capricolum 14232</name>
    <dbReference type="NCBI Taxonomy" id="1188238"/>
    <lineage>
        <taxon>Bacteria</taxon>
        <taxon>Bacillati</taxon>
        <taxon>Mycoplasmatota</taxon>
        <taxon>Mollicutes</taxon>
        <taxon>Mycoplasmataceae</taxon>
        <taxon>Mycoplasma</taxon>
    </lineage>
</organism>